<name>A0AAD6I6U9_PENCN</name>
<proteinExistence type="predicted"/>
<dbReference type="Proteomes" id="UP001219568">
    <property type="component" value="Unassembled WGS sequence"/>
</dbReference>
<organism evidence="2 3">
    <name type="scientific">Penicillium canescens</name>
    <dbReference type="NCBI Taxonomy" id="5083"/>
    <lineage>
        <taxon>Eukaryota</taxon>
        <taxon>Fungi</taxon>
        <taxon>Dikarya</taxon>
        <taxon>Ascomycota</taxon>
        <taxon>Pezizomycotina</taxon>
        <taxon>Eurotiomycetes</taxon>
        <taxon>Eurotiomycetidae</taxon>
        <taxon>Eurotiales</taxon>
        <taxon>Aspergillaceae</taxon>
        <taxon>Penicillium</taxon>
    </lineage>
</organism>
<comment type="caution">
    <text evidence="2">The sequence shown here is derived from an EMBL/GenBank/DDBJ whole genome shotgun (WGS) entry which is preliminary data.</text>
</comment>
<protein>
    <submittedName>
        <fullName evidence="2">Uncharacterized protein</fullName>
    </submittedName>
</protein>
<feature type="compositionally biased region" description="Basic and acidic residues" evidence="1">
    <location>
        <begin position="101"/>
        <end position="116"/>
    </location>
</feature>
<reference evidence="2" key="1">
    <citation type="journal article" date="2023" name="IMA Fungus">
        <title>Comparative genomic study of the Penicillium genus elucidates a diverse pangenome and 15 lateral gene transfer events.</title>
        <authorList>
            <person name="Petersen C."/>
            <person name="Sorensen T."/>
            <person name="Nielsen M.R."/>
            <person name="Sondergaard T.E."/>
            <person name="Sorensen J.L."/>
            <person name="Fitzpatrick D.A."/>
            <person name="Frisvad J.C."/>
            <person name="Nielsen K.L."/>
        </authorList>
    </citation>
    <scope>NUCLEOTIDE SEQUENCE</scope>
    <source>
        <strain evidence="2">IBT 15450</strain>
    </source>
</reference>
<dbReference type="EMBL" id="JAQJZL010000010">
    <property type="protein sequence ID" value="KAJ6034290.1"/>
    <property type="molecule type" value="Genomic_DNA"/>
</dbReference>
<evidence type="ECO:0000313" key="3">
    <source>
        <dbReference type="Proteomes" id="UP001219568"/>
    </source>
</evidence>
<feature type="compositionally biased region" description="Polar residues" evidence="1">
    <location>
        <begin position="88"/>
        <end position="100"/>
    </location>
</feature>
<keyword evidence="3" id="KW-1185">Reference proteome</keyword>
<gene>
    <name evidence="2" type="ORF">N7460_008465</name>
</gene>
<feature type="region of interest" description="Disordered" evidence="1">
    <location>
        <begin position="70"/>
        <end position="173"/>
    </location>
</feature>
<accession>A0AAD6I6U9</accession>
<feature type="compositionally biased region" description="Basic and acidic residues" evidence="1">
    <location>
        <begin position="149"/>
        <end position="173"/>
    </location>
</feature>
<sequence>MNFVRQPLLRPAMQRPFCIRRVRIPSPLPKDARRSLATTKPSEQQGDSSKWIMVSIALGVPLSIYLWRRGDTKKPNNDAVGEHRGANQEYTQNAEGNQSIERQHSDTNSSAHDEPRAMGSAKGPTSMSFKQQGLSNADTMNPYINESGKSQKGEGETETAKVKGTVKPDRPQA</sequence>
<evidence type="ECO:0000256" key="1">
    <source>
        <dbReference type="SAM" id="MobiDB-lite"/>
    </source>
</evidence>
<reference evidence="2" key="2">
    <citation type="submission" date="2023-01" db="EMBL/GenBank/DDBJ databases">
        <authorList>
            <person name="Petersen C."/>
        </authorList>
    </citation>
    <scope>NUCLEOTIDE SEQUENCE</scope>
    <source>
        <strain evidence="2">IBT 15450</strain>
    </source>
</reference>
<feature type="compositionally biased region" description="Polar residues" evidence="1">
    <location>
        <begin position="123"/>
        <end position="148"/>
    </location>
</feature>
<evidence type="ECO:0000313" key="2">
    <source>
        <dbReference type="EMBL" id="KAJ6034290.1"/>
    </source>
</evidence>
<dbReference type="AlphaFoldDB" id="A0AAD6I6U9"/>
<feature type="compositionally biased region" description="Basic and acidic residues" evidence="1">
    <location>
        <begin position="70"/>
        <end position="86"/>
    </location>
</feature>